<dbReference type="Proteomes" id="UP000321721">
    <property type="component" value="Unassembled WGS sequence"/>
</dbReference>
<sequence length="112" mass="12636">MSSLRQNKVSRLLLKELSIIFQQNGTDWFPNTMISVTVVRVSPDLSFAKVYLSIFGATEPIDCVKGVNENSKMIRGLLGKIIKKQLRIVPEIAFYLDDSLDYAEALDEALKQ</sequence>
<keyword evidence="4" id="KW-1185">Reference proteome</keyword>
<dbReference type="GO" id="GO:0043024">
    <property type="term" value="F:ribosomal small subunit binding"/>
    <property type="evidence" value="ECO:0007669"/>
    <property type="project" value="TreeGrafter"/>
</dbReference>
<reference evidence="3 4" key="1">
    <citation type="submission" date="2019-08" db="EMBL/GenBank/DDBJ databases">
        <title>Genome of Vicingus serpentipes NCIMB 15042.</title>
        <authorList>
            <person name="Bowman J.P."/>
        </authorList>
    </citation>
    <scope>NUCLEOTIDE SEQUENCE [LARGE SCALE GENOMIC DNA]</scope>
    <source>
        <strain evidence="3 4">NCIMB 15042</strain>
    </source>
</reference>
<dbReference type="InterPro" id="IPR000238">
    <property type="entry name" value="RbfA"/>
</dbReference>
<comment type="similarity">
    <text evidence="2">Belongs to the RbfA family.</text>
</comment>
<gene>
    <name evidence="2 3" type="primary">rbfA</name>
    <name evidence="3" type="ORF">FRY74_10310</name>
</gene>
<dbReference type="NCBIfam" id="TIGR00082">
    <property type="entry name" value="rbfA"/>
    <property type="match status" value="1"/>
</dbReference>
<name>A0A5C6RSA0_9FLAO</name>
<dbReference type="SUPFAM" id="SSF89919">
    <property type="entry name" value="Ribosome-binding factor A, RbfA"/>
    <property type="match status" value="1"/>
</dbReference>
<comment type="caution">
    <text evidence="3">The sequence shown here is derived from an EMBL/GenBank/DDBJ whole genome shotgun (WGS) entry which is preliminary data.</text>
</comment>
<keyword evidence="2" id="KW-0963">Cytoplasm</keyword>
<dbReference type="GO" id="GO:0005829">
    <property type="term" value="C:cytosol"/>
    <property type="evidence" value="ECO:0007669"/>
    <property type="project" value="TreeGrafter"/>
</dbReference>
<dbReference type="RefSeq" id="WP_147101170.1">
    <property type="nucleotide sequence ID" value="NZ_VOOS01000004.1"/>
</dbReference>
<keyword evidence="1 2" id="KW-0690">Ribosome biogenesis</keyword>
<dbReference type="OrthoDB" id="9811910at2"/>
<proteinExistence type="inferred from homology"/>
<evidence type="ECO:0000256" key="2">
    <source>
        <dbReference type="HAMAP-Rule" id="MF_00003"/>
    </source>
</evidence>
<dbReference type="Pfam" id="PF02033">
    <property type="entry name" value="RBFA"/>
    <property type="match status" value="1"/>
</dbReference>
<dbReference type="EMBL" id="VOOS01000004">
    <property type="protein sequence ID" value="TXB64835.1"/>
    <property type="molecule type" value="Genomic_DNA"/>
</dbReference>
<evidence type="ECO:0000313" key="3">
    <source>
        <dbReference type="EMBL" id="TXB64835.1"/>
    </source>
</evidence>
<organism evidence="3 4">
    <name type="scientific">Vicingus serpentipes</name>
    <dbReference type="NCBI Taxonomy" id="1926625"/>
    <lineage>
        <taxon>Bacteria</taxon>
        <taxon>Pseudomonadati</taxon>
        <taxon>Bacteroidota</taxon>
        <taxon>Flavobacteriia</taxon>
        <taxon>Flavobacteriales</taxon>
        <taxon>Vicingaceae</taxon>
        <taxon>Vicingus</taxon>
    </lineage>
</organism>
<comment type="subcellular location">
    <subcellularLocation>
        <location evidence="2">Cytoplasm</location>
    </subcellularLocation>
</comment>
<comment type="function">
    <text evidence="2">One of several proteins that assist in the late maturation steps of the functional core of the 30S ribosomal subunit. Associates with free 30S ribosomal subunits (but not with 30S subunits that are part of 70S ribosomes or polysomes). Required for efficient processing of 16S rRNA. May interact with the 5'-terminal helix region of 16S rRNA.</text>
</comment>
<dbReference type="InterPro" id="IPR023799">
    <property type="entry name" value="RbfA_dom_sf"/>
</dbReference>
<dbReference type="AlphaFoldDB" id="A0A5C6RSA0"/>
<comment type="subunit">
    <text evidence="2">Monomer. Binds 30S ribosomal subunits, but not 50S ribosomal subunits or 70S ribosomes.</text>
</comment>
<evidence type="ECO:0000256" key="1">
    <source>
        <dbReference type="ARBA" id="ARBA00022517"/>
    </source>
</evidence>
<dbReference type="GO" id="GO:0030490">
    <property type="term" value="P:maturation of SSU-rRNA"/>
    <property type="evidence" value="ECO:0007669"/>
    <property type="project" value="UniProtKB-UniRule"/>
</dbReference>
<dbReference type="InterPro" id="IPR015946">
    <property type="entry name" value="KH_dom-like_a/b"/>
</dbReference>
<dbReference type="PANTHER" id="PTHR33515">
    <property type="entry name" value="RIBOSOME-BINDING FACTOR A, CHLOROPLASTIC-RELATED"/>
    <property type="match status" value="1"/>
</dbReference>
<dbReference type="Gene3D" id="3.30.300.20">
    <property type="match status" value="1"/>
</dbReference>
<protein>
    <recommendedName>
        <fullName evidence="2">Ribosome-binding factor A</fullName>
    </recommendedName>
</protein>
<dbReference type="HAMAP" id="MF_00003">
    <property type="entry name" value="RbfA"/>
    <property type="match status" value="1"/>
</dbReference>
<dbReference type="PANTHER" id="PTHR33515:SF1">
    <property type="entry name" value="RIBOSOME-BINDING FACTOR A, CHLOROPLASTIC-RELATED"/>
    <property type="match status" value="1"/>
</dbReference>
<accession>A0A5C6RSA0</accession>
<evidence type="ECO:0000313" key="4">
    <source>
        <dbReference type="Proteomes" id="UP000321721"/>
    </source>
</evidence>